<dbReference type="Pfam" id="PF02771">
    <property type="entry name" value="Acyl-CoA_dh_N"/>
    <property type="match status" value="1"/>
</dbReference>
<evidence type="ECO:0000259" key="6">
    <source>
        <dbReference type="Pfam" id="PF00441"/>
    </source>
</evidence>
<protein>
    <submittedName>
        <fullName evidence="9">Acyl-CoA dehydrogenase</fullName>
    </submittedName>
    <submittedName>
        <fullName evidence="10">BEC protein</fullName>
    </submittedName>
</protein>
<sequence>MPINPTTGLDFSPAVGDMPLTPLQAELLAKAHALGRDKFAARAAQWDREASFPFANYDDLREAGFLKLCVPVSHGGLGADYATYMMVAAEVGRFCGATALTWNMHICSTMWTGVLADGIPMSETERSEHAARRELHFQRIVNDGAVYAQPFSEGSAAAAGKAPFGTTAKKVDGGWLINGRKIFASLSGAADFYGVLCTEDKGDEHPDARDTLYISVPATAEGFAISGEWDPLGMRGTVSRNLAFKDVFVSDAEQLMPRGIYFKGAQTWPAMFFTLSPTYLGIANAAYDFTVQYLRGEVPGEPPVKRRMYPTKQIAVAQMRIQLENMRSIFARAIQDAKPNPSKDEKMRLYAAHYSVMEGANDIARLAIRTCGGQSMMKHLPLERLYRDSRCGALMLPWTAELILDRMGRETLYESGEKDD</sequence>
<evidence type="ECO:0000259" key="7">
    <source>
        <dbReference type="Pfam" id="PF02770"/>
    </source>
</evidence>
<dbReference type="SUPFAM" id="SSF56645">
    <property type="entry name" value="Acyl-CoA dehydrogenase NM domain-like"/>
    <property type="match status" value="1"/>
</dbReference>
<organism evidence="9 12">
    <name type="scientific">Hydrogenophaga crassostreae</name>
    <dbReference type="NCBI Taxonomy" id="1763535"/>
    <lineage>
        <taxon>Bacteria</taxon>
        <taxon>Pseudomonadati</taxon>
        <taxon>Pseudomonadota</taxon>
        <taxon>Betaproteobacteria</taxon>
        <taxon>Burkholderiales</taxon>
        <taxon>Comamonadaceae</taxon>
        <taxon>Hydrogenophaga</taxon>
    </lineage>
</organism>
<dbReference type="EMBL" id="LVWD01000037">
    <property type="protein sequence ID" value="OAD39731.1"/>
    <property type="molecule type" value="Genomic_DNA"/>
</dbReference>
<evidence type="ECO:0000256" key="2">
    <source>
        <dbReference type="ARBA" id="ARBA00009347"/>
    </source>
</evidence>
<dbReference type="PIRSF" id="PIRSF016578">
    <property type="entry name" value="HsaA"/>
    <property type="match status" value="1"/>
</dbReference>
<evidence type="ECO:0000313" key="10">
    <source>
        <dbReference type="EMBL" id="OAD39731.1"/>
    </source>
</evidence>
<dbReference type="STRING" id="1763535.LPB072_00960"/>
<dbReference type="Proteomes" id="UP000185657">
    <property type="component" value="Unassembled WGS sequence"/>
</dbReference>
<feature type="domain" description="Acyl-CoA dehydrogenase/oxidase C-terminal" evidence="6">
    <location>
        <begin position="278"/>
        <end position="392"/>
    </location>
</feature>
<keyword evidence="11" id="KW-1185">Reference proteome</keyword>
<keyword evidence="3" id="KW-0285">Flavoprotein</keyword>
<dbReference type="InterPro" id="IPR037069">
    <property type="entry name" value="AcylCoA_DH/ox_N_sf"/>
</dbReference>
<dbReference type="Proteomes" id="UP000185680">
    <property type="component" value="Chromosome"/>
</dbReference>
<evidence type="ECO:0000313" key="9">
    <source>
        <dbReference type="EMBL" id="AOW11638.1"/>
    </source>
</evidence>
<feature type="domain" description="Acyl-CoA oxidase/dehydrogenase middle" evidence="7">
    <location>
        <begin position="165"/>
        <end position="247"/>
    </location>
</feature>
<dbReference type="InterPro" id="IPR009100">
    <property type="entry name" value="AcylCoA_DH/oxidase_NM_dom_sf"/>
</dbReference>
<dbReference type="KEGG" id="hyl:LPB072_00960"/>
<dbReference type="InterPro" id="IPR046373">
    <property type="entry name" value="Acyl-CoA_Oxase/DH_mid-dom_sf"/>
</dbReference>
<dbReference type="GO" id="GO:0003995">
    <property type="term" value="F:acyl-CoA dehydrogenase activity"/>
    <property type="evidence" value="ECO:0007669"/>
    <property type="project" value="TreeGrafter"/>
</dbReference>
<proteinExistence type="inferred from homology"/>
<comment type="cofactor">
    <cofactor evidence="1">
        <name>FAD</name>
        <dbReference type="ChEBI" id="CHEBI:57692"/>
    </cofactor>
</comment>
<evidence type="ECO:0000256" key="5">
    <source>
        <dbReference type="ARBA" id="ARBA00023002"/>
    </source>
</evidence>
<reference evidence="9 12" key="2">
    <citation type="submission" date="2016-10" db="EMBL/GenBank/DDBJ databases">
        <title>Hydorgenophaga sp. LPB0072 isolated from gastropod.</title>
        <authorList>
            <person name="Kim E."/>
            <person name="Yi H."/>
        </authorList>
    </citation>
    <scope>NUCLEOTIDE SEQUENCE [LARGE SCALE GENOMIC DNA]</scope>
    <source>
        <strain evidence="9 12">LPB0072</strain>
    </source>
</reference>
<evidence type="ECO:0000256" key="4">
    <source>
        <dbReference type="ARBA" id="ARBA00022827"/>
    </source>
</evidence>
<accession>A0A167GPW0</accession>
<dbReference type="PANTHER" id="PTHR43884">
    <property type="entry name" value="ACYL-COA DEHYDROGENASE"/>
    <property type="match status" value="1"/>
</dbReference>
<dbReference type="Pfam" id="PF00441">
    <property type="entry name" value="Acyl-CoA_dh_1"/>
    <property type="match status" value="1"/>
</dbReference>
<dbReference type="RefSeq" id="WP_066094938.1">
    <property type="nucleotide sequence ID" value="NZ_CP017476.1"/>
</dbReference>
<dbReference type="GO" id="GO:0050660">
    <property type="term" value="F:flavin adenine dinucleotide binding"/>
    <property type="evidence" value="ECO:0007669"/>
    <property type="project" value="InterPro"/>
</dbReference>
<dbReference type="InterPro" id="IPR036250">
    <property type="entry name" value="AcylCo_DH-like_C"/>
</dbReference>
<comment type="similarity">
    <text evidence="2">Belongs to the acyl-CoA dehydrogenase family.</text>
</comment>
<dbReference type="InterPro" id="IPR013786">
    <property type="entry name" value="AcylCoA_DH/ox_N"/>
</dbReference>
<dbReference type="AlphaFoldDB" id="A0A167GPW0"/>
<dbReference type="Gene3D" id="1.20.140.10">
    <property type="entry name" value="Butyryl-CoA Dehydrogenase, subunit A, domain 3"/>
    <property type="match status" value="1"/>
</dbReference>
<dbReference type="PANTHER" id="PTHR43884:SF25">
    <property type="entry name" value="ACYL-COA DEHYDROGENASE YDBM-RELATED"/>
    <property type="match status" value="1"/>
</dbReference>
<evidence type="ECO:0000313" key="11">
    <source>
        <dbReference type="Proteomes" id="UP000185657"/>
    </source>
</evidence>
<evidence type="ECO:0000256" key="1">
    <source>
        <dbReference type="ARBA" id="ARBA00001974"/>
    </source>
</evidence>
<dbReference type="InterPro" id="IPR006091">
    <property type="entry name" value="Acyl-CoA_Oxase/DH_mid-dom"/>
</dbReference>
<evidence type="ECO:0000313" key="12">
    <source>
        <dbReference type="Proteomes" id="UP000185680"/>
    </source>
</evidence>
<keyword evidence="5" id="KW-0560">Oxidoreductase</keyword>
<dbReference type="SUPFAM" id="SSF47203">
    <property type="entry name" value="Acyl-CoA dehydrogenase C-terminal domain-like"/>
    <property type="match status" value="1"/>
</dbReference>
<evidence type="ECO:0000259" key="8">
    <source>
        <dbReference type="Pfam" id="PF02771"/>
    </source>
</evidence>
<dbReference type="Pfam" id="PF02770">
    <property type="entry name" value="Acyl-CoA_dh_M"/>
    <property type="match status" value="1"/>
</dbReference>
<feature type="domain" description="Acyl-CoA dehydrogenase/oxidase N-terminal" evidence="8">
    <location>
        <begin position="23"/>
        <end position="110"/>
    </location>
</feature>
<evidence type="ECO:0000256" key="3">
    <source>
        <dbReference type="ARBA" id="ARBA00022630"/>
    </source>
</evidence>
<dbReference type="Gene3D" id="2.40.110.10">
    <property type="entry name" value="Butyryl-CoA Dehydrogenase, subunit A, domain 2"/>
    <property type="match status" value="1"/>
</dbReference>
<dbReference type="CDD" id="cd00567">
    <property type="entry name" value="ACAD"/>
    <property type="match status" value="1"/>
</dbReference>
<keyword evidence="4" id="KW-0274">FAD</keyword>
<dbReference type="Gene3D" id="1.10.540.10">
    <property type="entry name" value="Acyl-CoA dehydrogenase/oxidase, N-terminal domain"/>
    <property type="match status" value="1"/>
</dbReference>
<name>A0A167GPW0_9BURK</name>
<dbReference type="EMBL" id="CP017476">
    <property type="protein sequence ID" value="AOW11638.1"/>
    <property type="molecule type" value="Genomic_DNA"/>
</dbReference>
<dbReference type="InterPro" id="IPR009075">
    <property type="entry name" value="AcylCo_DH/oxidase_C"/>
</dbReference>
<reference evidence="10 11" key="1">
    <citation type="submission" date="2016-02" db="EMBL/GenBank/DDBJ databases">
        <title>Draft genome sequence of Hydrogenophaga sp. LPB0072.</title>
        <authorList>
            <person name="Shin S.-K."/>
            <person name="Yi H."/>
        </authorList>
    </citation>
    <scope>NUCLEOTIDE SEQUENCE [LARGE SCALE GENOMIC DNA]</scope>
    <source>
        <strain evidence="10 11">LPB0072</strain>
    </source>
</reference>
<dbReference type="OrthoDB" id="7316074at2"/>
<gene>
    <name evidence="9" type="ORF">LPB072_00960</name>
    <name evidence="10" type="ORF">LPB72_19225</name>
</gene>